<evidence type="ECO:0000313" key="2">
    <source>
        <dbReference type="Proteomes" id="UP001428341"/>
    </source>
</evidence>
<proteinExistence type="predicted"/>
<comment type="caution">
    <text evidence="1">The sequence shown here is derived from an EMBL/GenBank/DDBJ whole genome shotgun (WGS) entry which is preliminary data.</text>
</comment>
<accession>A0AAP0LU00</accession>
<keyword evidence="2" id="KW-1185">Reference proteome</keyword>
<organism evidence="1 2">
    <name type="scientific">Citrus x changshan-huyou</name>
    <dbReference type="NCBI Taxonomy" id="2935761"/>
    <lineage>
        <taxon>Eukaryota</taxon>
        <taxon>Viridiplantae</taxon>
        <taxon>Streptophyta</taxon>
        <taxon>Embryophyta</taxon>
        <taxon>Tracheophyta</taxon>
        <taxon>Spermatophyta</taxon>
        <taxon>Magnoliopsida</taxon>
        <taxon>eudicotyledons</taxon>
        <taxon>Gunneridae</taxon>
        <taxon>Pentapetalae</taxon>
        <taxon>rosids</taxon>
        <taxon>malvids</taxon>
        <taxon>Sapindales</taxon>
        <taxon>Rutaceae</taxon>
        <taxon>Aurantioideae</taxon>
        <taxon>Citrus</taxon>
    </lineage>
</organism>
<dbReference type="Proteomes" id="UP001428341">
    <property type="component" value="Unassembled WGS sequence"/>
</dbReference>
<evidence type="ECO:0000313" key="1">
    <source>
        <dbReference type="EMBL" id="KAK9187215.1"/>
    </source>
</evidence>
<protein>
    <submittedName>
        <fullName evidence="1">Uncharacterized protein</fullName>
    </submittedName>
</protein>
<name>A0AAP0LU00_9ROSI</name>
<sequence>MERVLFGRLDSRVIDEILLKLADNLDEFDEKISNRVYTEEKYNLKGFVFSLMVRASAGFMAWLFESISLAGRTRGPPPLILRWKTRGPPPDRQVSDLFQSQLFNDKSLMLLMPEDRDVEIARW</sequence>
<dbReference type="EMBL" id="JBCGBO010000007">
    <property type="protein sequence ID" value="KAK9187215.1"/>
    <property type="molecule type" value="Genomic_DNA"/>
</dbReference>
<dbReference type="AlphaFoldDB" id="A0AAP0LU00"/>
<gene>
    <name evidence="1" type="ORF">WN944_018607</name>
</gene>
<reference evidence="1 2" key="1">
    <citation type="submission" date="2024-05" db="EMBL/GenBank/DDBJ databases">
        <title>Haplotype-resolved chromosome-level genome assembly of Huyou (Citrus changshanensis).</title>
        <authorList>
            <person name="Miao C."/>
            <person name="Chen W."/>
            <person name="Wu Y."/>
            <person name="Wang L."/>
            <person name="Zhao S."/>
            <person name="Grierson D."/>
            <person name="Xu C."/>
            <person name="Chen K."/>
        </authorList>
    </citation>
    <scope>NUCLEOTIDE SEQUENCE [LARGE SCALE GENOMIC DNA]</scope>
    <source>
        <strain evidence="1">01-14</strain>
        <tissue evidence="1">Leaf</tissue>
    </source>
</reference>